<feature type="compositionally biased region" description="Basic residues" evidence="1">
    <location>
        <begin position="118"/>
        <end position="161"/>
    </location>
</feature>
<feature type="region of interest" description="Disordered" evidence="1">
    <location>
        <begin position="333"/>
        <end position="352"/>
    </location>
</feature>
<feature type="compositionally biased region" description="Basic residues" evidence="1">
    <location>
        <begin position="417"/>
        <end position="429"/>
    </location>
</feature>
<evidence type="ECO:0000313" key="4">
    <source>
        <dbReference type="Proteomes" id="UP000694866"/>
    </source>
</evidence>
<accession>A0A0C9RLY1</accession>
<feature type="compositionally biased region" description="Polar residues" evidence="1">
    <location>
        <begin position="285"/>
        <end position="294"/>
    </location>
</feature>
<keyword evidence="4" id="KW-1185">Reference proteome</keyword>
<feature type="chain" id="PRO_5044541757" evidence="2">
    <location>
        <begin position="19"/>
        <end position="429"/>
    </location>
</feature>
<evidence type="ECO:0000256" key="2">
    <source>
        <dbReference type="SAM" id="SignalP"/>
    </source>
</evidence>
<organism evidence="3">
    <name type="scientific">Fopius arisanus</name>
    <dbReference type="NCBI Taxonomy" id="64838"/>
    <lineage>
        <taxon>Eukaryota</taxon>
        <taxon>Metazoa</taxon>
        <taxon>Ecdysozoa</taxon>
        <taxon>Arthropoda</taxon>
        <taxon>Hexapoda</taxon>
        <taxon>Insecta</taxon>
        <taxon>Pterygota</taxon>
        <taxon>Neoptera</taxon>
        <taxon>Endopterygota</taxon>
        <taxon>Hymenoptera</taxon>
        <taxon>Apocrita</taxon>
        <taxon>Ichneumonoidea</taxon>
        <taxon>Braconidae</taxon>
        <taxon>Opiinae</taxon>
        <taxon>Fopius</taxon>
    </lineage>
</organism>
<reference evidence="5" key="2">
    <citation type="submission" date="2025-04" db="UniProtKB">
        <authorList>
            <consortium name="RefSeq"/>
        </authorList>
    </citation>
    <scope>IDENTIFICATION</scope>
    <source>
        <strain evidence="5">USDA-PBARC FA_bdor</strain>
        <tissue evidence="5">Whole organism</tissue>
    </source>
</reference>
<protein>
    <submittedName>
        <fullName evidence="3 5">Uncharacterized protein</fullName>
    </submittedName>
</protein>
<feature type="region of interest" description="Disordered" evidence="1">
    <location>
        <begin position="86"/>
        <end position="294"/>
    </location>
</feature>
<dbReference type="GeneID" id="105269474"/>
<sequence length="429" mass="48419">MASPTLVCLFWLFTRALGSHPVMTHTSMDVGNIISIIIPESPDTTINIDQLTTDFRRQLERIHKQSRVNKFEHGLVTLKNVLPEMSREEKKKSIPLIRKVLETRQKAPRNSTKESSRKKIQKGKNSRPKGTTKGKPKPTRSSKVKSRSRSTKRPPKERKPVKKPEAYVVEDVDESSTPGGSINDHFERQWFKDDYSTDEPRSGSIGNQGGGGSDDHSTDFYRGEDPPRQSWERDINRTNRRASQVPCSGGVEEPQGQKDSRGFDSGPKSDCERGFDADGMPISCYNGNDESVNGRTVNYPADIHYSRHDDELKELERILENPQESLQMVNLSRRADPPGRGSQGDPGTREHKGFYARRNYVAEEQEPVPYSRDLDVIAKVGRQLGDFGNKNFEIRIQRAVDNHLVGRGGIKSGGRGGRQKINQKRSWKA</sequence>
<feature type="compositionally biased region" description="Basic and acidic residues" evidence="1">
    <location>
        <begin position="213"/>
        <end position="237"/>
    </location>
</feature>
<dbReference type="Proteomes" id="UP000694866">
    <property type="component" value="Unplaced"/>
</dbReference>
<dbReference type="EMBL" id="GBYB01007981">
    <property type="protein sequence ID" value="JAG77748.1"/>
    <property type="molecule type" value="Transcribed_RNA"/>
</dbReference>
<dbReference type="RefSeq" id="XP_011308067.1">
    <property type="nucleotide sequence ID" value="XM_011309765.1"/>
</dbReference>
<evidence type="ECO:0000313" key="5">
    <source>
        <dbReference type="RefSeq" id="XP_011308067.1"/>
    </source>
</evidence>
<evidence type="ECO:0000313" key="3">
    <source>
        <dbReference type="EMBL" id="JAG77748.1"/>
    </source>
</evidence>
<accession>A0A9R1U5M9</accession>
<dbReference type="OrthoDB" id="7701519at2759"/>
<feature type="compositionally biased region" description="Basic and acidic residues" evidence="1">
    <location>
        <begin position="255"/>
        <end position="276"/>
    </location>
</feature>
<gene>
    <name evidence="5" type="primary">LOC105269474</name>
    <name evidence="3" type="ORF">g.36020</name>
</gene>
<reference evidence="3" key="1">
    <citation type="submission" date="2015-01" db="EMBL/GenBank/DDBJ databases">
        <title>Transcriptome Assembly of Fopius arisanus.</title>
        <authorList>
            <person name="Geib S."/>
        </authorList>
    </citation>
    <scope>NUCLEOTIDE SEQUENCE</scope>
</reference>
<proteinExistence type="predicted"/>
<feature type="compositionally biased region" description="Basic and acidic residues" evidence="1">
    <location>
        <begin position="184"/>
        <end position="201"/>
    </location>
</feature>
<evidence type="ECO:0000256" key="1">
    <source>
        <dbReference type="SAM" id="MobiDB-lite"/>
    </source>
</evidence>
<dbReference type="KEGG" id="fas:105269474"/>
<keyword evidence="2" id="KW-0732">Signal</keyword>
<feature type="compositionally biased region" description="Basic and acidic residues" evidence="1">
    <location>
        <begin position="99"/>
        <end position="117"/>
    </location>
</feature>
<feature type="compositionally biased region" description="Gly residues" evidence="1">
    <location>
        <begin position="406"/>
        <end position="416"/>
    </location>
</feature>
<feature type="region of interest" description="Disordered" evidence="1">
    <location>
        <begin position="404"/>
        <end position="429"/>
    </location>
</feature>
<feature type="signal peptide" evidence="2">
    <location>
        <begin position="1"/>
        <end position="18"/>
    </location>
</feature>
<dbReference type="AlphaFoldDB" id="A0A0C9RLY1"/>
<name>A0A0C9RLY1_9HYME</name>